<dbReference type="KEGG" id="mgel:G5B37_01810"/>
<feature type="transmembrane region" description="Helical" evidence="6">
    <location>
        <begin position="46"/>
        <end position="66"/>
    </location>
</feature>
<keyword evidence="2" id="KW-1003">Cell membrane</keyword>
<dbReference type="AlphaFoldDB" id="A0A6G6GKX4"/>
<comment type="subcellular location">
    <subcellularLocation>
        <location evidence="1">Cell membrane</location>
        <topology evidence="1">Multi-pass membrane protein</topology>
    </subcellularLocation>
</comment>
<name>A0A6G6GKX4_9FLAO</name>
<organism evidence="8 9">
    <name type="scientific">Rasiella rasia</name>
    <dbReference type="NCBI Taxonomy" id="2744027"/>
    <lineage>
        <taxon>Bacteria</taxon>
        <taxon>Pseudomonadati</taxon>
        <taxon>Bacteroidota</taxon>
        <taxon>Flavobacteriia</taxon>
        <taxon>Flavobacteriales</taxon>
        <taxon>Flavobacteriaceae</taxon>
        <taxon>Rasiella</taxon>
    </lineage>
</organism>
<dbReference type="PANTHER" id="PTHR36115">
    <property type="entry name" value="PROLINE-RICH ANTIGEN HOMOLOG-RELATED"/>
    <property type="match status" value="1"/>
</dbReference>
<dbReference type="RefSeq" id="WP_164678348.1">
    <property type="nucleotide sequence ID" value="NZ_CP049057.1"/>
</dbReference>
<dbReference type="Pfam" id="PF06271">
    <property type="entry name" value="RDD"/>
    <property type="match status" value="1"/>
</dbReference>
<evidence type="ECO:0000256" key="6">
    <source>
        <dbReference type="SAM" id="Phobius"/>
    </source>
</evidence>
<evidence type="ECO:0000256" key="4">
    <source>
        <dbReference type="ARBA" id="ARBA00022989"/>
    </source>
</evidence>
<keyword evidence="4 6" id="KW-1133">Transmembrane helix</keyword>
<evidence type="ECO:0000256" key="1">
    <source>
        <dbReference type="ARBA" id="ARBA00004651"/>
    </source>
</evidence>
<evidence type="ECO:0000256" key="2">
    <source>
        <dbReference type="ARBA" id="ARBA00022475"/>
    </source>
</evidence>
<dbReference type="GO" id="GO:0005886">
    <property type="term" value="C:plasma membrane"/>
    <property type="evidence" value="ECO:0007669"/>
    <property type="project" value="UniProtKB-SubCell"/>
</dbReference>
<evidence type="ECO:0000313" key="9">
    <source>
        <dbReference type="Proteomes" id="UP000505306"/>
    </source>
</evidence>
<dbReference type="InterPro" id="IPR051791">
    <property type="entry name" value="Pra-immunoreactive"/>
</dbReference>
<dbReference type="Proteomes" id="UP000505306">
    <property type="component" value="Chromosome"/>
</dbReference>
<evidence type="ECO:0000256" key="3">
    <source>
        <dbReference type="ARBA" id="ARBA00022692"/>
    </source>
</evidence>
<dbReference type="EMBL" id="CP049057">
    <property type="protein sequence ID" value="QIE58341.1"/>
    <property type="molecule type" value="Genomic_DNA"/>
</dbReference>
<feature type="transmembrane region" description="Helical" evidence="6">
    <location>
        <begin position="9"/>
        <end position="26"/>
    </location>
</feature>
<keyword evidence="9" id="KW-1185">Reference proteome</keyword>
<sequence>MKNTQQKRIFAFIIDATIVGITSRMFENLFSSLIASKAYNVFDFEVTVSISSALLFYAVYFFSFDLTKKGVTVGKHLTKIEVTSEQSIKLTKLCLLKRTCIKLIGVIFLPISALVFLLTDGKTLHDYIVKTFTIEKKNS</sequence>
<gene>
    <name evidence="8" type="ORF">G5B37_01810</name>
</gene>
<evidence type="ECO:0000259" key="7">
    <source>
        <dbReference type="Pfam" id="PF06271"/>
    </source>
</evidence>
<feature type="domain" description="RDD" evidence="7">
    <location>
        <begin position="7"/>
        <end position="129"/>
    </location>
</feature>
<protein>
    <submittedName>
        <fullName evidence="8">RDD family protein</fullName>
    </submittedName>
</protein>
<accession>A0A6G6GKX4</accession>
<evidence type="ECO:0000313" key="8">
    <source>
        <dbReference type="EMBL" id="QIE58341.1"/>
    </source>
</evidence>
<evidence type="ECO:0000256" key="5">
    <source>
        <dbReference type="ARBA" id="ARBA00023136"/>
    </source>
</evidence>
<feature type="transmembrane region" description="Helical" evidence="6">
    <location>
        <begin position="99"/>
        <end position="118"/>
    </location>
</feature>
<proteinExistence type="predicted"/>
<reference evidence="8 9" key="1">
    <citation type="submission" date="2020-02" db="EMBL/GenBank/DDBJ databases">
        <title>Complete genome sequence of Flavobacteriaceae bacterium.</title>
        <authorList>
            <person name="Kim S.-J."/>
            <person name="Kim Y.-S."/>
            <person name="Kim K.-H."/>
        </authorList>
    </citation>
    <scope>NUCLEOTIDE SEQUENCE [LARGE SCALE GENOMIC DNA]</scope>
    <source>
        <strain evidence="8 9">RR4-40</strain>
    </source>
</reference>
<keyword evidence="3 6" id="KW-0812">Transmembrane</keyword>
<dbReference type="InterPro" id="IPR010432">
    <property type="entry name" value="RDD"/>
</dbReference>
<keyword evidence="5 6" id="KW-0472">Membrane</keyword>